<proteinExistence type="predicted"/>
<keyword evidence="3" id="KW-1185">Reference proteome</keyword>
<evidence type="ECO:0000313" key="2">
    <source>
        <dbReference type="EMBL" id="ORA83637.1"/>
    </source>
</evidence>
<gene>
    <name evidence="2" type="ORF">BST29_08815</name>
</gene>
<dbReference type="EMBL" id="MVHV01000007">
    <property type="protein sequence ID" value="ORA83637.1"/>
    <property type="molecule type" value="Genomic_DNA"/>
</dbReference>
<sequence length="113" mass="11780">MKVLLDEMYPTRLAATLCAEGIEATTVAELGLAGSADPDVFAAAVARGYAVLTENVGDFTRLAAEHSIAGGHHHGLLITLSSRFSRQPAGSAALVAVTEAAQQSLDDRVVYLK</sequence>
<protein>
    <recommendedName>
        <fullName evidence="1">DUF5615 domain-containing protein</fullName>
    </recommendedName>
</protein>
<evidence type="ECO:0000313" key="3">
    <source>
        <dbReference type="Proteomes" id="UP000243140"/>
    </source>
</evidence>
<dbReference type="RefSeq" id="WP_083010260.1">
    <property type="nucleotide sequence ID" value="NZ_MVHV01000007.1"/>
</dbReference>
<comment type="caution">
    <text evidence="2">The sequence shown here is derived from an EMBL/GenBank/DDBJ whole genome shotgun (WGS) entry which is preliminary data.</text>
</comment>
<accession>A0ABX3SVC8</accession>
<dbReference type="Proteomes" id="UP000243140">
    <property type="component" value="Unassembled WGS sequence"/>
</dbReference>
<dbReference type="InterPro" id="IPR041049">
    <property type="entry name" value="DUF5615"/>
</dbReference>
<name>A0ABX3SVC8_MYCMA</name>
<organism evidence="2 3">
    <name type="scientific">Mycobacterium malmoense</name>
    <dbReference type="NCBI Taxonomy" id="1780"/>
    <lineage>
        <taxon>Bacteria</taxon>
        <taxon>Bacillati</taxon>
        <taxon>Actinomycetota</taxon>
        <taxon>Actinomycetes</taxon>
        <taxon>Mycobacteriales</taxon>
        <taxon>Mycobacteriaceae</taxon>
        <taxon>Mycobacterium</taxon>
    </lineage>
</organism>
<reference evidence="2 3" key="1">
    <citation type="submission" date="2017-02" db="EMBL/GenBank/DDBJ databases">
        <title>The new phylogeny of genus Mycobacterium.</title>
        <authorList>
            <person name="Tortoli E."/>
            <person name="Trovato A."/>
            <person name="Cirillo D.M."/>
        </authorList>
    </citation>
    <scope>NUCLEOTIDE SEQUENCE [LARGE SCALE GENOMIC DNA]</scope>
    <source>
        <strain evidence="2 3">IP1130001</strain>
    </source>
</reference>
<feature type="domain" description="DUF5615" evidence="1">
    <location>
        <begin position="1"/>
        <end position="111"/>
    </location>
</feature>
<evidence type="ECO:0000259" key="1">
    <source>
        <dbReference type="Pfam" id="PF18480"/>
    </source>
</evidence>
<dbReference type="Pfam" id="PF18480">
    <property type="entry name" value="DUF5615"/>
    <property type="match status" value="1"/>
</dbReference>